<proteinExistence type="predicted"/>
<evidence type="ECO:0000256" key="1">
    <source>
        <dbReference type="SAM" id="MobiDB-lite"/>
    </source>
</evidence>
<reference evidence="2" key="1">
    <citation type="submission" date="2014-11" db="EMBL/GenBank/DDBJ databases">
        <authorList>
            <person name="Amaro Gonzalez C."/>
        </authorList>
    </citation>
    <scope>NUCLEOTIDE SEQUENCE</scope>
</reference>
<organism evidence="2">
    <name type="scientific">Anguilla anguilla</name>
    <name type="common">European freshwater eel</name>
    <name type="synonym">Muraena anguilla</name>
    <dbReference type="NCBI Taxonomy" id="7936"/>
    <lineage>
        <taxon>Eukaryota</taxon>
        <taxon>Metazoa</taxon>
        <taxon>Chordata</taxon>
        <taxon>Craniata</taxon>
        <taxon>Vertebrata</taxon>
        <taxon>Euteleostomi</taxon>
        <taxon>Actinopterygii</taxon>
        <taxon>Neopterygii</taxon>
        <taxon>Teleostei</taxon>
        <taxon>Anguilliformes</taxon>
        <taxon>Anguillidae</taxon>
        <taxon>Anguilla</taxon>
    </lineage>
</organism>
<dbReference type="AlphaFoldDB" id="A0A0E9S6M9"/>
<accession>A0A0E9S6M9</accession>
<dbReference type="EMBL" id="GBXM01072369">
    <property type="protein sequence ID" value="JAH36208.1"/>
    <property type="molecule type" value="Transcribed_RNA"/>
</dbReference>
<feature type="region of interest" description="Disordered" evidence="1">
    <location>
        <begin position="1"/>
        <end position="30"/>
    </location>
</feature>
<evidence type="ECO:0000313" key="2">
    <source>
        <dbReference type="EMBL" id="JAH36208.1"/>
    </source>
</evidence>
<protein>
    <submittedName>
        <fullName evidence="2">Uncharacterized protein</fullName>
    </submittedName>
</protein>
<sequence>MSPPAGQKKTAPTGRKRKQRSSFKREHFQPDENDDTRYIFLSHKYLISYFYYYYSKFHSLNIRMSIKIQKYNHQSHSKAVLTKCTVRAGNK</sequence>
<reference evidence="2" key="2">
    <citation type="journal article" date="2015" name="Fish Shellfish Immunol.">
        <title>Early steps in the European eel (Anguilla anguilla)-Vibrio vulnificus interaction in the gills: Role of the RtxA13 toxin.</title>
        <authorList>
            <person name="Callol A."/>
            <person name="Pajuelo D."/>
            <person name="Ebbesson L."/>
            <person name="Teles M."/>
            <person name="MacKenzie S."/>
            <person name="Amaro C."/>
        </authorList>
    </citation>
    <scope>NUCLEOTIDE SEQUENCE</scope>
</reference>
<name>A0A0E9S6M9_ANGAN</name>